<dbReference type="Proteomes" id="UP000507470">
    <property type="component" value="Unassembled WGS sequence"/>
</dbReference>
<reference evidence="2 3" key="1">
    <citation type="submission" date="2020-06" db="EMBL/GenBank/DDBJ databases">
        <authorList>
            <person name="Li R."/>
            <person name="Bekaert M."/>
        </authorList>
    </citation>
    <scope>NUCLEOTIDE SEQUENCE [LARGE SCALE GENOMIC DNA]</scope>
    <source>
        <strain evidence="3">wild</strain>
    </source>
</reference>
<dbReference type="GO" id="GO:0004656">
    <property type="term" value="F:procollagen-proline 4-dioxygenase activity"/>
    <property type="evidence" value="ECO:0007669"/>
    <property type="project" value="UniProtKB-EC"/>
</dbReference>
<feature type="compositionally biased region" description="Basic and acidic residues" evidence="1">
    <location>
        <begin position="112"/>
        <end position="131"/>
    </location>
</feature>
<feature type="compositionally biased region" description="Polar residues" evidence="1">
    <location>
        <begin position="51"/>
        <end position="72"/>
    </location>
</feature>
<protein>
    <submittedName>
        <fullName evidence="2">P4HA</fullName>
        <ecNumber evidence="2">1.14.11.2</ecNumber>
    </submittedName>
</protein>
<evidence type="ECO:0000256" key="1">
    <source>
        <dbReference type="SAM" id="MobiDB-lite"/>
    </source>
</evidence>
<keyword evidence="2" id="KW-0560">Oxidoreductase</keyword>
<dbReference type="EMBL" id="CACVKT020007993">
    <property type="protein sequence ID" value="CAC5412296.1"/>
    <property type="molecule type" value="Genomic_DNA"/>
</dbReference>
<dbReference type="AlphaFoldDB" id="A0A6J8DW67"/>
<dbReference type="OrthoDB" id="10452465at2759"/>
<name>A0A6J8DW67_MYTCO</name>
<dbReference type="EC" id="1.14.11.2" evidence="2"/>
<organism evidence="2 3">
    <name type="scientific">Mytilus coruscus</name>
    <name type="common">Sea mussel</name>
    <dbReference type="NCBI Taxonomy" id="42192"/>
    <lineage>
        <taxon>Eukaryota</taxon>
        <taxon>Metazoa</taxon>
        <taxon>Spiralia</taxon>
        <taxon>Lophotrochozoa</taxon>
        <taxon>Mollusca</taxon>
        <taxon>Bivalvia</taxon>
        <taxon>Autobranchia</taxon>
        <taxon>Pteriomorphia</taxon>
        <taxon>Mytilida</taxon>
        <taxon>Mytiloidea</taxon>
        <taxon>Mytilidae</taxon>
        <taxon>Mytilinae</taxon>
        <taxon>Mytilus</taxon>
    </lineage>
</organism>
<keyword evidence="3" id="KW-1185">Reference proteome</keyword>
<sequence>MISAYNDIDSDQKTYILLNSIQYLPVDKYEPHEDYPNEDYGDFSVVSRMINNSSNPENVGKEASSNVKVPSSKTKRAPMPLLSNLKRSDSTLSYGAKSVSIKTKRSNSKQFEAIKEDNSATRSDFPLHDGDINDAMSPFTRDNDSLSQLGAEDLYGVCASNKRTSSG</sequence>
<proteinExistence type="predicted"/>
<feature type="region of interest" description="Disordered" evidence="1">
    <location>
        <begin position="51"/>
        <end position="78"/>
    </location>
</feature>
<evidence type="ECO:0000313" key="3">
    <source>
        <dbReference type="Proteomes" id="UP000507470"/>
    </source>
</evidence>
<gene>
    <name evidence="2" type="ORF">MCOR_45294</name>
</gene>
<evidence type="ECO:0000313" key="2">
    <source>
        <dbReference type="EMBL" id="CAC5412296.1"/>
    </source>
</evidence>
<accession>A0A6J8DW67</accession>
<feature type="region of interest" description="Disordered" evidence="1">
    <location>
        <begin position="105"/>
        <end position="144"/>
    </location>
</feature>